<comment type="caution">
    <text evidence="1">The sequence shown here is derived from an EMBL/GenBank/DDBJ whole genome shotgun (WGS) entry which is preliminary data.</text>
</comment>
<keyword evidence="2" id="KW-1185">Reference proteome</keyword>
<name>A0AC61RE17_9BACT</name>
<accession>A0AC61RE17</accession>
<protein>
    <submittedName>
        <fullName evidence="1">Uncharacterized protein</fullName>
    </submittedName>
</protein>
<proteinExistence type="predicted"/>
<evidence type="ECO:0000313" key="1">
    <source>
        <dbReference type="EMBL" id="TGY77242.1"/>
    </source>
</evidence>
<sequence>MKKLMLIIGITISLFTMSAYAGQTRAEVYKWNHESIMNGRERTPVRLPTIDIIYDSASQSIEIISSMDCDATVVIYDMNGNLIESSTSLDDILYVSGVDNSVFYIRIESDNWYATATIMA</sequence>
<gene>
    <name evidence="1" type="ORF">E5331_15665</name>
</gene>
<dbReference type="Proteomes" id="UP000306319">
    <property type="component" value="Unassembled WGS sequence"/>
</dbReference>
<evidence type="ECO:0000313" key="2">
    <source>
        <dbReference type="Proteomes" id="UP000306319"/>
    </source>
</evidence>
<organism evidence="1 2">
    <name type="scientific">Lepagella muris</name>
    <dbReference type="NCBI Taxonomy" id="3032870"/>
    <lineage>
        <taxon>Bacteria</taxon>
        <taxon>Pseudomonadati</taxon>
        <taxon>Bacteroidota</taxon>
        <taxon>Bacteroidia</taxon>
        <taxon>Bacteroidales</taxon>
        <taxon>Muribaculaceae</taxon>
        <taxon>Lepagella</taxon>
    </lineage>
</organism>
<dbReference type="EMBL" id="SRYB01000028">
    <property type="protein sequence ID" value="TGY77242.1"/>
    <property type="molecule type" value="Genomic_DNA"/>
</dbReference>
<reference evidence="1" key="1">
    <citation type="submission" date="2019-04" db="EMBL/GenBank/DDBJ databases">
        <title>Microbes associate with the intestines of laboratory mice.</title>
        <authorList>
            <person name="Navarre W."/>
            <person name="Wong E."/>
            <person name="Huang K."/>
            <person name="Tropini C."/>
            <person name="Ng K."/>
            <person name="Yu B."/>
        </authorList>
    </citation>
    <scope>NUCLEOTIDE SEQUENCE</scope>
    <source>
        <strain evidence="1">NM04_E33</strain>
    </source>
</reference>